<proteinExistence type="predicted"/>
<sequence length="118" mass="13904">MKIRIKEFIAQFLIILIGLTGIGSTYFFESGIENRRQETQIISYHNLIPEFDQGLEFSSANINVPCFKVLETVFDLFNGTFGDFLSISGTNGLKVNWFESFNRFFNYRILLYPFHYFW</sequence>
<reference evidence="1" key="1">
    <citation type="submission" date="2022-08" db="EMBL/GenBank/DDBJ databases">
        <authorList>
            <person name="Zhang D."/>
        </authorList>
    </citation>
    <scope>NUCLEOTIDE SEQUENCE</scope>
    <source>
        <strain evidence="1">XJ19-11</strain>
    </source>
</reference>
<evidence type="ECO:0000313" key="1">
    <source>
        <dbReference type="EMBL" id="MCR9015303.1"/>
    </source>
</evidence>
<keyword evidence="2" id="KW-1185">Reference proteome</keyword>
<dbReference type="AlphaFoldDB" id="A0A9X2T057"/>
<dbReference type="Proteomes" id="UP001142175">
    <property type="component" value="Unassembled WGS sequence"/>
</dbReference>
<protein>
    <submittedName>
        <fullName evidence="1">Uncharacterized protein</fullName>
    </submittedName>
</protein>
<name>A0A9X2T057_9BACT</name>
<dbReference type="RefSeq" id="WP_258423160.1">
    <property type="nucleotide sequence ID" value="NZ_JANSUY010000005.1"/>
</dbReference>
<comment type="caution">
    <text evidence="1">The sequence shown here is derived from an EMBL/GenBank/DDBJ whole genome shotgun (WGS) entry which is preliminary data.</text>
</comment>
<organism evidence="1 2">
    <name type="scientific">Aquiflexum gelatinilyticum</name>
    <dbReference type="NCBI Taxonomy" id="2961943"/>
    <lineage>
        <taxon>Bacteria</taxon>
        <taxon>Pseudomonadati</taxon>
        <taxon>Bacteroidota</taxon>
        <taxon>Cytophagia</taxon>
        <taxon>Cytophagales</taxon>
        <taxon>Cyclobacteriaceae</taxon>
        <taxon>Aquiflexum</taxon>
    </lineage>
</organism>
<gene>
    <name evidence="1" type="ORF">NU887_09675</name>
</gene>
<evidence type="ECO:0000313" key="2">
    <source>
        <dbReference type="Proteomes" id="UP001142175"/>
    </source>
</evidence>
<accession>A0A9X2T057</accession>
<dbReference type="EMBL" id="JANSUY010000005">
    <property type="protein sequence ID" value="MCR9015303.1"/>
    <property type="molecule type" value="Genomic_DNA"/>
</dbReference>